<feature type="transmembrane region" description="Helical" evidence="1">
    <location>
        <begin position="12"/>
        <end position="35"/>
    </location>
</feature>
<evidence type="ECO:0000313" key="3">
    <source>
        <dbReference type="Proteomes" id="UP001055307"/>
    </source>
</evidence>
<feature type="transmembrane region" description="Helical" evidence="1">
    <location>
        <begin position="131"/>
        <end position="150"/>
    </location>
</feature>
<organism evidence="2 3">
    <name type="scientific">Methylobacterium bullatum</name>
    <dbReference type="NCBI Taxonomy" id="570505"/>
    <lineage>
        <taxon>Bacteria</taxon>
        <taxon>Pseudomonadati</taxon>
        <taxon>Pseudomonadota</taxon>
        <taxon>Alphaproteobacteria</taxon>
        <taxon>Hyphomicrobiales</taxon>
        <taxon>Methylobacteriaceae</taxon>
        <taxon>Methylobacterium</taxon>
    </lineage>
</organism>
<reference evidence="2" key="2">
    <citation type="submission" date="2021-08" db="EMBL/GenBank/DDBJ databases">
        <authorList>
            <person name="Tani A."/>
            <person name="Ola A."/>
            <person name="Ogura Y."/>
            <person name="Katsura K."/>
            <person name="Hayashi T."/>
        </authorList>
    </citation>
    <scope>NUCLEOTIDE SEQUENCE</scope>
    <source>
        <strain evidence="2">DSM 21893</strain>
    </source>
</reference>
<comment type="caution">
    <text evidence="2">The sequence shown here is derived from an EMBL/GenBank/DDBJ whole genome shotgun (WGS) entry which is preliminary data.</text>
</comment>
<reference evidence="2" key="1">
    <citation type="journal article" date="2016" name="Front. Microbiol.">
        <title>Genome Sequence of the Piezophilic, Mesophilic Sulfate-Reducing Bacterium Desulfovibrio indicus J2T.</title>
        <authorList>
            <person name="Cao J."/>
            <person name="Maignien L."/>
            <person name="Shao Z."/>
            <person name="Alain K."/>
            <person name="Jebbar M."/>
        </authorList>
    </citation>
    <scope>NUCLEOTIDE SEQUENCE</scope>
    <source>
        <strain evidence="2">DSM 21893</strain>
    </source>
</reference>
<name>A0AAV4Z147_9HYPH</name>
<evidence type="ECO:0000313" key="2">
    <source>
        <dbReference type="EMBL" id="GJD37864.1"/>
    </source>
</evidence>
<protein>
    <submittedName>
        <fullName evidence="2">Uncharacterized protein</fullName>
    </submittedName>
</protein>
<keyword evidence="3" id="KW-1185">Reference proteome</keyword>
<feature type="transmembrane region" description="Helical" evidence="1">
    <location>
        <begin position="91"/>
        <end position="110"/>
    </location>
</feature>
<keyword evidence="1" id="KW-1133">Transmembrane helix</keyword>
<gene>
    <name evidence="2" type="ORF">OICFNHDK_0303</name>
</gene>
<keyword evidence="1" id="KW-0472">Membrane</keyword>
<evidence type="ECO:0000256" key="1">
    <source>
        <dbReference type="SAM" id="Phobius"/>
    </source>
</evidence>
<proteinExistence type="predicted"/>
<feature type="transmembrane region" description="Helical" evidence="1">
    <location>
        <begin position="56"/>
        <end position="79"/>
    </location>
</feature>
<keyword evidence="1" id="KW-0812">Transmembrane</keyword>
<accession>A0AAV4Z147</accession>
<dbReference type="EMBL" id="BPQF01000002">
    <property type="protein sequence ID" value="GJD37864.1"/>
    <property type="molecule type" value="Genomic_DNA"/>
</dbReference>
<dbReference type="RefSeq" id="WP_147829991.1">
    <property type="nucleotide sequence ID" value="NZ_BPQF01000002.1"/>
</dbReference>
<dbReference type="AlphaFoldDB" id="A0AAV4Z147"/>
<dbReference type="Proteomes" id="UP001055307">
    <property type="component" value="Unassembled WGS sequence"/>
</dbReference>
<sequence length="160" mass="16876">MSSASWPITLRVALAGIIGLVGSVLVIQMLLWPALPDGAATETMARALSRGFGRTMALMVAGLLFAGPLILIAIFAGAIFRPSIERHLLPWSLGSPVAVWLFACLVLVLMTESASRPQGFLHRLAAAMGSAENLLFLLGPLVSGLAFYGLSVPQKRTPPV</sequence>